<name>A0AAP8MVK3_9VIBR</name>
<reference evidence="4" key="1">
    <citation type="submission" date="2016-07" db="EMBL/GenBank/DDBJ databases">
        <title>Nontailed viruses are major unrecognized killers of bacteria in the ocean.</title>
        <authorList>
            <person name="Kauffman K."/>
            <person name="Hussain F."/>
            <person name="Yang J."/>
            <person name="Arevalo P."/>
            <person name="Brown J."/>
            <person name="Cutler M."/>
            <person name="Kelly L."/>
            <person name="Polz M.F."/>
        </authorList>
    </citation>
    <scope>NUCLEOTIDE SEQUENCE [LARGE SCALE GENOMIC DNA]</scope>
    <source>
        <strain evidence="4">10N.222.49.A5</strain>
    </source>
</reference>
<protein>
    <submittedName>
        <fullName evidence="3">Transposase</fullName>
    </submittedName>
</protein>
<feature type="domain" description="Transposase IS116/IS110/IS902 C-terminal" evidence="2">
    <location>
        <begin position="211"/>
        <end position="287"/>
    </location>
</feature>
<dbReference type="Pfam" id="PF01548">
    <property type="entry name" value="DEDD_Tnp_IS110"/>
    <property type="match status" value="1"/>
</dbReference>
<dbReference type="PANTHER" id="PTHR33055">
    <property type="entry name" value="TRANSPOSASE FOR INSERTION SEQUENCE ELEMENT IS1111A"/>
    <property type="match status" value="1"/>
</dbReference>
<dbReference type="RefSeq" id="WP_017243426.1">
    <property type="nucleotide sequence ID" value="NZ_MAKG01000249.1"/>
</dbReference>
<dbReference type="InterPro" id="IPR047650">
    <property type="entry name" value="Transpos_IS110"/>
</dbReference>
<dbReference type="GO" id="GO:0006313">
    <property type="term" value="P:DNA transposition"/>
    <property type="evidence" value="ECO:0007669"/>
    <property type="project" value="InterPro"/>
</dbReference>
<accession>A0AAP8MVK3</accession>
<organism evidence="3 4">
    <name type="scientific">Vibrio breoganii</name>
    <dbReference type="NCBI Taxonomy" id="553239"/>
    <lineage>
        <taxon>Bacteria</taxon>
        <taxon>Pseudomonadati</taxon>
        <taxon>Pseudomonadota</taxon>
        <taxon>Gammaproteobacteria</taxon>
        <taxon>Vibrionales</taxon>
        <taxon>Vibrionaceae</taxon>
        <taxon>Vibrio</taxon>
    </lineage>
</organism>
<proteinExistence type="predicted"/>
<evidence type="ECO:0000259" key="2">
    <source>
        <dbReference type="Pfam" id="PF02371"/>
    </source>
</evidence>
<dbReference type="NCBIfam" id="NF033542">
    <property type="entry name" value="transpos_IS110"/>
    <property type="match status" value="1"/>
</dbReference>
<evidence type="ECO:0000259" key="1">
    <source>
        <dbReference type="Pfam" id="PF01548"/>
    </source>
</evidence>
<comment type="caution">
    <text evidence="3">The sequence shown here is derived from an EMBL/GenBank/DDBJ whole genome shotgun (WGS) entry which is preliminary data.</text>
</comment>
<dbReference type="InterPro" id="IPR002525">
    <property type="entry name" value="Transp_IS110-like_N"/>
</dbReference>
<dbReference type="Proteomes" id="UP000235611">
    <property type="component" value="Unassembled WGS sequence"/>
</dbReference>
<gene>
    <name evidence="3" type="ORF">BCS93_13750</name>
</gene>
<evidence type="ECO:0000313" key="4">
    <source>
        <dbReference type="Proteomes" id="UP000235611"/>
    </source>
</evidence>
<dbReference type="EMBL" id="MDBO01000093">
    <property type="protein sequence ID" value="PMP08731.1"/>
    <property type="molecule type" value="Genomic_DNA"/>
</dbReference>
<feature type="domain" description="Transposase IS110-like N-terminal" evidence="1">
    <location>
        <begin position="6"/>
        <end position="146"/>
    </location>
</feature>
<dbReference type="Pfam" id="PF02371">
    <property type="entry name" value="Transposase_20"/>
    <property type="match status" value="1"/>
</dbReference>
<dbReference type="GO" id="GO:0004803">
    <property type="term" value="F:transposase activity"/>
    <property type="evidence" value="ECO:0007669"/>
    <property type="project" value="InterPro"/>
</dbReference>
<dbReference type="GO" id="GO:0003677">
    <property type="term" value="F:DNA binding"/>
    <property type="evidence" value="ECO:0007669"/>
    <property type="project" value="InterPro"/>
</dbReference>
<dbReference type="InterPro" id="IPR003346">
    <property type="entry name" value="Transposase_20"/>
</dbReference>
<dbReference type="AlphaFoldDB" id="A0AAP8MVK3"/>
<dbReference type="PANTHER" id="PTHR33055:SF3">
    <property type="entry name" value="PUTATIVE TRANSPOSASE FOR IS117-RELATED"/>
    <property type="match status" value="1"/>
</dbReference>
<evidence type="ECO:0000313" key="3">
    <source>
        <dbReference type="EMBL" id="PMP08731.1"/>
    </source>
</evidence>
<sequence>MKTITIGLDIAKNVFHAVFVTSHGKVTKKKQMKRAAVLKFFANTEPAIVVMEACGSSNYWAREIQKLGHEVKLIAPQYVVAYRRKNKNDYNDAEAIAECSQRDDMSFVPIKDIEQQDAQMLLRIRERLVKQRTKLSNQIRGMLLEYGLCINKGTAALRRALPEFLEDADNSLTWTARSLFSELYEEYLLLSDKIEKVDKKIKAFTKENELCQLAQTVTGIGPITALALYAAIGNGKHFANGRHFAAWCGLVPRQHSTGGKSVLYGISKKGNIVLRALLVHGARSVLNVVDKKEDKLSVWATNLKMKKSYNVACVALANKLARVVWSVIANNRPYELKMV</sequence>